<dbReference type="EMBL" id="JAUSYA010000001">
    <property type="protein sequence ID" value="MDQ0681942.1"/>
    <property type="molecule type" value="Genomic_DNA"/>
</dbReference>
<dbReference type="Proteomes" id="UP001243364">
    <property type="component" value="Unassembled WGS sequence"/>
</dbReference>
<name>A0ABU0PU84_STRAH</name>
<evidence type="ECO:0000313" key="1">
    <source>
        <dbReference type="EMBL" id="MDQ0681942.1"/>
    </source>
</evidence>
<reference evidence="1 2" key="1">
    <citation type="submission" date="2023-07" db="EMBL/GenBank/DDBJ databases">
        <title>Comparative genomics of wheat-associated soil bacteria to identify genetic determinants of phenazine resistance.</title>
        <authorList>
            <person name="Mouncey N."/>
        </authorList>
    </citation>
    <scope>NUCLEOTIDE SEQUENCE [LARGE SCALE GENOMIC DNA]</scope>
    <source>
        <strain evidence="1 2">W4I19-2</strain>
    </source>
</reference>
<keyword evidence="2" id="KW-1185">Reference proteome</keyword>
<gene>
    <name evidence="1" type="ORF">QFZ56_000905</name>
</gene>
<accession>A0ABU0PU84</accession>
<protein>
    <submittedName>
        <fullName evidence="1">Uncharacterized protein</fullName>
    </submittedName>
</protein>
<comment type="caution">
    <text evidence="1">The sequence shown here is derived from an EMBL/GenBank/DDBJ whole genome shotgun (WGS) entry which is preliminary data.</text>
</comment>
<organism evidence="1 2">
    <name type="scientific">Streptomyces achromogenes</name>
    <dbReference type="NCBI Taxonomy" id="67255"/>
    <lineage>
        <taxon>Bacteria</taxon>
        <taxon>Bacillati</taxon>
        <taxon>Actinomycetota</taxon>
        <taxon>Actinomycetes</taxon>
        <taxon>Kitasatosporales</taxon>
        <taxon>Streptomycetaceae</taxon>
        <taxon>Streptomyces</taxon>
    </lineage>
</organism>
<evidence type="ECO:0000313" key="2">
    <source>
        <dbReference type="Proteomes" id="UP001243364"/>
    </source>
</evidence>
<sequence>MQCAAHGHEAVVVVAGGLLVLVGGSAPDAEPAAAQVARLGEALAGLLSAILAARVCVGVGEGAHPQRQVAESRRAAAWRCGHCCPATDSAPSRGWARSPRHWR</sequence>
<proteinExistence type="predicted"/>